<keyword evidence="2" id="KW-1185">Reference proteome</keyword>
<name>A0ABQ0XA07_9LACO</name>
<comment type="caution">
    <text evidence="1">The sequence shown here is derived from an EMBL/GenBank/DDBJ whole genome shotgun (WGS) entry which is preliminary data.</text>
</comment>
<dbReference type="Proteomes" id="UP000321409">
    <property type="component" value="Unassembled WGS sequence"/>
</dbReference>
<sequence length="164" mass="19405">MEIRIVTERFSISEDNLSLAEYGLPVDVFDNPPVFQVRFVVRSPYYLISENGKFQFVRDYQERFNKVKHQIYENDYLTIDRSFNEPSDRFESLRQLNLIVKNVKHTIQTKFVVKNKIELANIDLVGTWPVYDSLNQSSLERELHRQTVADVKEFSDGDDKTDFD</sequence>
<evidence type="ECO:0000313" key="1">
    <source>
        <dbReference type="EMBL" id="GEP22941.1"/>
    </source>
</evidence>
<dbReference type="EMBL" id="BKAB01000006">
    <property type="protein sequence ID" value="GEP22941.1"/>
    <property type="molecule type" value="Genomic_DNA"/>
</dbReference>
<evidence type="ECO:0000313" key="2">
    <source>
        <dbReference type="Proteomes" id="UP000321409"/>
    </source>
</evidence>
<gene>
    <name evidence="1" type="ORF">LDI01_05340</name>
</gene>
<dbReference type="RefSeq" id="WP_057864234.1">
    <property type="nucleotide sequence ID" value="NZ_BKAB01000006.1"/>
</dbReference>
<reference evidence="1 2" key="1">
    <citation type="submission" date="2019-07" db="EMBL/GenBank/DDBJ databases">
        <title>Whole genome shotgun sequence of Lactobacillus diolivorans NBRC 107869.</title>
        <authorList>
            <person name="Hosoyama A."/>
            <person name="Uohara A."/>
            <person name="Ohji S."/>
            <person name="Ichikawa N."/>
        </authorList>
    </citation>
    <scope>NUCLEOTIDE SEQUENCE [LARGE SCALE GENOMIC DNA]</scope>
    <source>
        <strain evidence="1 2">NBRC 107869</strain>
    </source>
</reference>
<accession>A0ABQ0XA07</accession>
<proteinExistence type="predicted"/>
<organism evidence="1 2">
    <name type="scientific">Lentilactobacillus diolivorans</name>
    <dbReference type="NCBI Taxonomy" id="179838"/>
    <lineage>
        <taxon>Bacteria</taxon>
        <taxon>Bacillati</taxon>
        <taxon>Bacillota</taxon>
        <taxon>Bacilli</taxon>
        <taxon>Lactobacillales</taxon>
        <taxon>Lactobacillaceae</taxon>
        <taxon>Lentilactobacillus</taxon>
    </lineage>
</organism>
<protein>
    <submittedName>
        <fullName evidence="1">Uncharacterized protein</fullName>
    </submittedName>
</protein>